<feature type="region of interest" description="Disordered" evidence="1">
    <location>
        <begin position="145"/>
        <end position="164"/>
    </location>
</feature>
<reference evidence="4" key="1">
    <citation type="submission" date="2011-08" db="EMBL/GenBank/DDBJ databases">
        <title>The draft genome of Latimeria chalumnae.</title>
        <authorList>
            <person name="Di Palma F."/>
            <person name="Alfoldi J."/>
            <person name="Johnson J."/>
            <person name="Berlin A."/>
            <person name="Gnerre S."/>
            <person name="Jaffe D."/>
            <person name="MacCallum I."/>
            <person name="Young S."/>
            <person name="Walker B.J."/>
            <person name="Lander E."/>
            <person name="Lindblad-Toh K."/>
        </authorList>
    </citation>
    <scope>NUCLEOTIDE SEQUENCE [LARGE SCALE GENOMIC DNA]</scope>
    <source>
        <strain evidence="4">Wild caught</strain>
    </source>
</reference>
<dbReference type="Proteomes" id="UP000008672">
    <property type="component" value="Unassembled WGS sequence"/>
</dbReference>
<keyword evidence="2" id="KW-1133">Transmembrane helix</keyword>
<evidence type="ECO:0000313" key="3">
    <source>
        <dbReference type="Ensembl" id="ENSLACP00000021780.1"/>
    </source>
</evidence>
<dbReference type="EMBL" id="AFYH01000898">
    <property type="status" value="NOT_ANNOTATED_CDS"/>
    <property type="molecule type" value="Genomic_DNA"/>
</dbReference>
<feature type="compositionally biased region" description="Basic and acidic residues" evidence="1">
    <location>
        <begin position="145"/>
        <end position="155"/>
    </location>
</feature>
<dbReference type="EMBL" id="AFYH01000899">
    <property type="status" value="NOT_ANNOTATED_CDS"/>
    <property type="molecule type" value="Genomic_DNA"/>
</dbReference>
<feature type="transmembrane region" description="Helical" evidence="2">
    <location>
        <begin position="12"/>
        <end position="33"/>
    </location>
</feature>
<protein>
    <recommendedName>
        <fullName evidence="5">Golgi integral membrane protein 4</fullName>
    </recommendedName>
</protein>
<dbReference type="Ensembl" id="ENSLACT00000021921.1">
    <property type="protein sequence ID" value="ENSLACP00000021780.1"/>
    <property type="gene ID" value="ENSLACG00000019140.1"/>
</dbReference>
<dbReference type="GO" id="GO:0000139">
    <property type="term" value="C:Golgi membrane"/>
    <property type="evidence" value="ECO:0007669"/>
    <property type="project" value="InterPro"/>
</dbReference>
<keyword evidence="2" id="KW-0472">Membrane</keyword>
<dbReference type="eggNOG" id="ENOG502S0S3">
    <property type="taxonomic scope" value="Eukaryota"/>
</dbReference>
<dbReference type="Bgee" id="ENSLACG00000019140">
    <property type="expression patterns" value="Expressed in pelvic fin and 6 other cell types or tissues"/>
</dbReference>
<dbReference type="AlphaFoldDB" id="H3BIQ9"/>
<dbReference type="InParanoid" id="H3BIQ9"/>
<organism evidence="3 4">
    <name type="scientific">Latimeria chalumnae</name>
    <name type="common">Coelacanth</name>
    <dbReference type="NCBI Taxonomy" id="7897"/>
    <lineage>
        <taxon>Eukaryota</taxon>
        <taxon>Metazoa</taxon>
        <taxon>Chordata</taxon>
        <taxon>Craniata</taxon>
        <taxon>Vertebrata</taxon>
        <taxon>Euteleostomi</taxon>
        <taxon>Coelacanthiformes</taxon>
        <taxon>Coelacanthidae</taxon>
        <taxon>Latimeria</taxon>
    </lineage>
</organism>
<keyword evidence="4" id="KW-1185">Reference proteome</keyword>
<evidence type="ECO:0000313" key="4">
    <source>
        <dbReference type="Proteomes" id="UP000008672"/>
    </source>
</evidence>
<evidence type="ECO:0000256" key="2">
    <source>
        <dbReference type="SAM" id="Phobius"/>
    </source>
</evidence>
<dbReference type="EMBL" id="AFYH01000897">
    <property type="status" value="NOT_ANNOTATED_CDS"/>
    <property type="molecule type" value="Genomic_DNA"/>
</dbReference>
<evidence type="ECO:0008006" key="5">
    <source>
        <dbReference type="Google" id="ProtNLM"/>
    </source>
</evidence>
<keyword evidence="2" id="KW-0812">Transmembrane</keyword>
<dbReference type="InterPro" id="IPR042336">
    <property type="entry name" value="GOLIM4"/>
</dbReference>
<dbReference type="EMBL" id="AFYH01000896">
    <property type="status" value="NOT_ANNOTATED_CDS"/>
    <property type="molecule type" value="Genomic_DNA"/>
</dbReference>
<dbReference type="HOGENOM" id="CLU_1558721_0_0_1"/>
<dbReference type="PANTHER" id="PTHR22909">
    <property type="entry name" value="GOLGI INTEGRAL MEMBRANE PROTEIN 4"/>
    <property type="match status" value="1"/>
</dbReference>
<accession>H3BIQ9</accession>
<dbReference type="OMA" id="HNQHEEI"/>
<dbReference type="GeneTree" id="ENSGT00940000164637"/>
<dbReference type="EMBL" id="AFYH01000895">
    <property type="status" value="NOT_ANNOTATED_CDS"/>
    <property type="molecule type" value="Genomic_DNA"/>
</dbReference>
<dbReference type="EMBL" id="AFYH01000902">
    <property type="status" value="NOT_ANNOTATED_CDS"/>
    <property type="molecule type" value="Genomic_DNA"/>
</dbReference>
<reference evidence="3" key="2">
    <citation type="submission" date="2025-08" db="UniProtKB">
        <authorList>
            <consortium name="Ensembl"/>
        </authorList>
    </citation>
    <scope>IDENTIFICATION</scope>
</reference>
<evidence type="ECO:0000256" key="1">
    <source>
        <dbReference type="SAM" id="MobiDB-lite"/>
    </source>
</evidence>
<dbReference type="EMBL" id="AFYH01000901">
    <property type="status" value="NOT_ANNOTATED_CDS"/>
    <property type="molecule type" value="Genomic_DNA"/>
</dbReference>
<name>H3BIQ9_LATCH</name>
<proteinExistence type="predicted"/>
<sequence length="179" mass="20782">MGTGICSRRQKGLLQTGFCLLTFVCLAVGLYMYNHLQQKVTQAEGLASKYKQQQEAFSAQLQDTYSKRKSRMEQSVQRARETHKKSTLDFLVYKLEAQEALNKEKQDSMNKYSALSSQHKILKNQHEDLRKQLQDLHLQHSTLKLEHRKTQENHSQRIGQIQREKDIEVSNLQGSFKGT</sequence>
<reference evidence="3" key="3">
    <citation type="submission" date="2025-09" db="UniProtKB">
        <authorList>
            <consortium name="Ensembl"/>
        </authorList>
    </citation>
    <scope>IDENTIFICATION</scope>
</reference>
<dbReference type="EMBL" id="AFYH01000900">
    <property type="status" value="NOT_ANNOTATED_CDS"/>
    <property type="molecule type" value="Genomic_DNA"/>
</dbReference>
<dbReference type="PANTHER" id="PTHR22909:SF23">
    <property type="entry name" value="GOLGI INTEGRAL MEMBRANE PROTEIN 4-LIKE"/>
    <property type="match status" value="1"/>
</dbReference>